<evidence type="ECO:0008006" key="9">
    <source>
        <dbReference type="Google" id="ProtNLM"/>
    </source>
</evidence>
<sequence length="230" mass="26444">MSTRANLPFTDALPYYDRDIDTVPGMREAVLREIESEKTAMHTSHEAYLPPPHALFARHPALAAEIERAERGEKLQAIDTERHKLPAPAPDAPEEAWLDALRNAEVQLAHMDVRQRNLELLRRYGRTYIHLTAANLWRLHNYQQEAMLHWAKDAQETAKEETDDLNRTRKDTHLRLGDKISTYESRWRDLVSKSLSITVANLTARAEIAEYRAKTADLSRQLAQMDQTGV</sequence>
<dbReference type="AlphaFoldDB" id="A0AAF0EAB6"/>
<dbReference type="GO" id="GO:0071013">
    <property type="term" value="C:catalytic step 2 spliceosome"/>
    <property type="evidence" value="ECO:0007669"/>
    <property type="project" value="TreeGrafter"/>
</dbReference>
<dbReference type="Pfam" id="PF05700">
    <property type="entry name" value="BCAS2"/>
    <property type="match status" value="1"/>
</dbReference>
<proteinExistence type="inferred from homology"/>
<keyword evidence="5" id="KW-0508">mRNA splicing</keyword>
<accession>A0AAF0EAB6</accession>
<protein>
    <recommendedName>
        <fullName evidence="9">Pre-mRNA-splicing factor SPF27</fullName>
    </recommendedName>
</protein>
<evidence type="ECO:0000256" key="1">
    <source>
        <dbReference type="ARBA" id="ARBA00004123"/>
    </source>
</evidence>
<keyword evidence="3" id="KW-0507">mRNA processing</keyword>
<evidence type="ECO:0000256" key="2">
    <source>
        <dbReference type="ARBA" id="ARBA00010788"/>
    </source>
</evidence>
<dbReference type="PANTHER" id="PTHR13296">
    <property type="entry name" value="BCAS2 PROTEIN"/>
    <property type="match status" value="1"/>
</dbReference>
<gene>
    <name evidence="7" type="ORF">MCAP1_003535</name>
</gene>
<evidence type="ECO:0000313" key="8">
    <source>
        <dbReference type="Proteomes" id="UP001220961"/>
    </source>
</evidence>
<dbReference type="InterPro" id="IPR008409">
    <property type="entry name" value="SPF27"/>
</dbReference>
<dbReference type="PANTHER" id="PTHR13296:SF0">
    <property type="entry name" value="PRE-MRNA-SPLICING FACTOR SPF27"/>
    <property type="match status" value="1"/>
</dbReference>
<keyword evidence="4" id="KW-0747">Spliceosome</keyword>
<name>A0AAF0EAB6_9BASI</name>
<evidence type="ECO:0000256" key="4">
    <source>
        <dbReference type="ARBA" id="ARBA00022728"/>
    </source>
</evidence>
<evidence type="ECO:0000256" key="5">
    <source>
        <dbReference type="ARBA" id="ARBA00023187"/>
    </source>
</evidence>
<dbReference type="GO" id="GO:0006397">
    <property type="term" value="P:mRNA processing"/>
    <property type="evidence" value="ECO:0007669"/>
    <property type="project" value="UniProtKB-KW"/>
</dbReference>
<evidence type="ECO:0000313" key="7">
    <source>
        <dbReference type="EMBL" id="WFD21274.1"/>
    </source>
</evidence>
<dbReference type="GO" id="GO:0008380">
    <property type="term" value="P:RNA splicing"/>
    <property type="evidence" value="ECO:0007669"/>
    <property type="project" value="UniProtKB-KW"/>
</dbReference>
<evidence type="ECO:0000256" key="3">
    <source>
        <dbReference type="ARBA" id="ARBA00022664"/>
    </source>
</evidence>
<evidence type="ECO:0000256" key="6">
    <source>
        <dbReference type="ARBA" id="ARBA00023242"/>
    </source>
</evidence>
<keyword evidence="6" id="KW-0539">Nucleus</keyword>
<dbReference type="GO" id="GO:0000974">
    <property type="term" value="C:Prp19 complex"/>
    <property type="evidence" value="ECO:0007669"/>
    <property type="project" value="TreeGrafter"/>
</dbReference>
<organism evidence="7 8">
    <name type="scientific">Malassezia caprae</name>
    <dbReference type="NCBI Taxonomy" id="1381934"/>
    <lineage>
        <taxon>Eukaryota</taxon>
        <taxon>Fungi</taxon>
        <taxon>Dikarya</taxon>
        <taxon>Basidiomycota</taxon>
        <taxon>Ustilaginomycotina</taxon>
        <taxon>Malasseziomycetes</taxon>
        <taxon>Malasseziales</taxon>
        <taxon>Malasseziaceae</taxon>
        <taxon>Malassezia</taxon>
    </lineage>
</organism>
<dbReference type="GO" id="GO:0071011">
    <property type="term" value="C:precatalytic spliceosome"/>
    <property type="evidence" value="ECO:0007669"/>
    <property type="project" value="TreeGrafter"/>
</dbReference>
<comment type="similarity">
    <text evidence="2">Belongs to the SPF27 family.</text>
</comment>
<dbReference type="EMBL" id="CP119915">
    <property type="protein sequence ID" value="WFD21274.1"/>
    <property type="molecule type" value="Genomic_DNA"/>
</dbReference>
<dbReference type="Proteomes" id="UP001220961">
    <property type="component" value="Chromosome 8"/>
</dbReference>
<keyword evidence="8" id="KW-1185">Reference proteome</keyword>
<comment type="subcellular location">
    <subcellularLocation>
        <location evidence="1">Nucleus</location>
    </subcellularLocation>
</comment>
<reference evidence="7" key="1">
    <citation type="submission" date="2023-03" db="EMBL/GenBank/DDBJ databases">
        <title>Mating type loci evolution in Malassezia.</title>
        <authorList>
            <person name="Coelho M.A."/>
        </authorList>
    </citation>
    <scope>NUCLEOTIDE SEQUENCE</scope>
    <source>
        <strain evidence="7">CBS 10434</strain>
    </source>
</reference>